<keyword evidence="2" id="KW-0217">Developmental protein</keyword>
<dbReference type="InterPro" id="IPR024861">
    <property type="entry name" value="Donson"/>
</dbReference>
<organism evidence="6 7">
    <name type="scientific">Sphagnum troendelagicum</name>
    <dbReference type="NCBI Taxonomy" id="128251"/>
    <lineage>
        <taxon>Eukaryota</taxon>
        <taxon>Viridiplantae</taxon>
        <taxon>Streptophyta</taxon>
        <taxon>Embryophyta</taxon>
        <taxon>Bryophyta</taxon>
        <taxon>Sphagnophytina</taxon>
        <taxon>Sphagnopsida</taxon>
        <taxon>Sphagnales</taxon>
        <taxon>Sphagnaceae</taxon>
        <taxon>Sphagnum</taxon>
    </lineage>
</organism>
<dbReference type="PRINTS" id="PR02064">
    <property type="entry name" value="DONSON"/>
</dbReference>
<protein>
    <submittedName>
        <fullName evidence="6">Uncharacterized protein</fullName>
    </submittedName>
</protein>
<gene>
    <name evidence="6" type="ORF">CSSPTR1EN2_LOCUS19834</name>
</gene>
<evidence type="ECO:0000313" key="7">
    <source>
        <dbReference type="Proteomes" id="UP001497512"/>
    </source>
</evidence>
<reference evidence="6" key="1">
    <citation type="submission" date="2024-02" db="EMBL/GenBank/DDBJ databases">
        <authorList>
            <consortium name="ELIXIR-Norway"/>
            <consortium name="Elixir Norway"/>
        </authorList>
    </citation>
    <scope>NUCLEOTIDE SEQUENCE</scope>
</reference>
<sequence>MEVHAQGMPPVTDHNESLPFKEKMGATLGKRKTPMELRLEQLKRHQTTHEVGAHEISRAQGSFSNKKEVGCLQRPLDDTEVPNISPSVKPAESFQFYPLRNKKDNLPIIRNEATCNQNATSEDPSSSISWWGTNVHRPIDSAKSDTLSFGRTQQVANGEGKTSLQFCSFRNVTEIASGSQIIAESSIDMIEVVKNLALRQALEPFNPNMAPPSNIDSPQAGVAFLPDSEATPALLNFQTTGALATISGHHTNNKETTVVWTPTKGSFPPLDLSLKVRAHISSSESLHWCQRLSSKTQCEGLRQFTDPLGLVTRDVASAALAAGVSKPSTADKHGVPFWESLHSWSHPQASLPPEVLSVIASAAAKGGDAERVFLSKRFRAWEDAFHSIYHMFRSQSCSLFYVCAQQFIAMFVGGVVGGRRQEACSAYMTRSTRGLRRLLLEQDIMFSMPFANSEASTITPEDLRELSEFEKSNPGQTRLVDDRATADNGPKSFMCFEGVPNVHRLYDFLLNHRSLLSLTAAVDVPVLHAPVPFDNASLTTPELSCRRVERVDRVARPHCVEKKTLGLEPSKEPSSGVLYTMEIKGVFPPWVVKRLCAVLQVSQSSGFEASFLTEPLTEGLNVAQEKSPSVNTHASADANNSPSQRLTAQLAEPWGFGTAVMKELKFEGGSYKVVLAPLHL</sequence>
<evidence type="ECO:0000256" key="3">
    <source>
        <dbReference type="ARBA" id="ARBA00023242"/>
    </source>
</evidence>
<dbReference type="PANTHER" id="PTHR12972">
    <property type="entry name" value="DOWNSTREAM NEIGHBOR OF SON"/>
    <property type="match status" value="1"/>
</dbReference>
<dbReference type="Proteomes" id="UP001497512">
    <property type="component" value="Chromosome 6"/>
</dbReference>
<evidence type="ECO:0000256" key="2">
    <source>
        <dbReference type="ARBA" id="ARBA00022473"/>
    </source>
</evidence>
<name>A0ABP0UTX7_9BRYO</name>
<keyword evidence="7" id="KW-1185">Reference proteome</keyword>
<keyword evidence="3" id="KW-0539">Nucleus</keyword>
<evidence type="ECO:0000256" key="1">
    <source>
        <dbReference type="ARBA" id="ARBA00004123"/>
    </source>
</evidence>
<accession>A0ABP0UTX7</accession>
<feature type="region of interest" description="Disordered" evidence="5">
    <location>
        <begin position="624"/>
        <end position="644"/>
    </location>
</feature>
<proteinExistence type="inferred from homology"/>
<comment type="similarity">
    <text evidence="4">Belongs to the DONSON family.</text>
</comment>
<evidence type="ECO:0000256" key="5">
    <source>
        <dbReference type="SAM" id="MobiDB-lite"/>
    </source>
</evidence>
<dbReference type="PANTHER" id="PTHR12972:SF0">
    <property type="entry name" value="PROTEIN DOWNSTREAM NEIGHBOR OF SON"/>
    <property type="match status" value="1"/>
</dbReference>
<comment type="subcellular location">
    <subcellularLocation>
        <location evidence="1">Nucleus</location>
    </subcellularLocation>
</comment>
<evidence type="ECO:0000313" key="6">
    <source>
        <dbReference type="EMBL" id="CAK9229640.1"/>
    </source>
</evidence>
<evidence type="ECO:0000256" key="4">
    <source>
        <dbReference type="ARBA" id="ARBA00025806"/>
    </source>
</evidence>
<dbReference type="EMBL" id="OZ019898">
    <property type="protein sequence ID" value="CAK9229640.1"/>
    <property type="molecule type" value="Genomic_DNA"/>
</dbReference>